<gene>
    <name evidence="1" type="ORF">AVEN_195834_1</name>
</gene>
<keyword evidence="2" id="KW-1185">Reference proteome</keyword>
<reference evidence="1 2" key="1">
    <citation type="journal article" date="2019" name="Sci. Rep.">
        <title>Orb-weaving spider Araneus ventricosus genome elucidates the spidroin gene catalogue.</title>
        <authorList>
            <person name="Kono N."/>
            <person name="Nakamura H."/>
            <person name="Ohtoshi R."/>
            <person name="Moran D.A.P."/>
            <person name="Shinohara A."/>
            <person name="Yoshida Y."/>
            <person name="Fujiwara M."/>
            <person name="Mori M."/>
            <person name="Tomita M."/>
            <person name="Arakawa K."/>
        </authorList>
    </citation>
    <scope>NUCLEOTIDE SEQUENCE [LARGE SCALE GENOMIC DNA]</scope>
</reference>
<name>A0A4Y2F461_ARAVE</name>
<evidence type="ECO:0000313" key="2">
    <source>
        <dbReference type="Proteomes" id="UP000499080"/>
    </source>
</evidence>
<proteinExistence type="predicted"/>
<evidence type="ECO:0000313" key="1">
    <source>
        <dbReference type="EMBL" id="GBM35328.1"/>
    </source>
</evidence>
<organism evidence="1 2">
    <name type="scientific">Araneus ventricosus</name>
    <name type="common">Orbweaver spider</name>
    <name type="synonym">Epeira ventricosa</name>
    <dbReference type="NCBI Taxonomy" id="182803"/>
    <lineage>
        <taxon>Eukaryota</taxon>
        <taxon>Metazoa</taxon>
        <taxon>Ecdysozoa</taxon>
        <taxon>Arthropoda</taxon>
        <taxon>Chelicerata</taxon>
        <taxon>Arachnida</taxon>
        <taxon>Araneae</taxon>
        <taxon>Araneomorphae</taxon>
        <taxon>Entelegynae</taxon>
        <taxon>Araneoidea</taxon>
        <taxon>Araneidae</taxon>
        <taxon>Araneus</taxon>
    </lineage>
</organism>
<sequence>MIHRLERSVLFPSTRRTKTVNMKRYIHSKFPARPIQRCVQFSGEEARTIVPVQESMLNAVTEEHFSNSNCTKTLLLHCRLSCTVPLQACYLARNEVGFKLGERMFLLYRVLCVVSQKTVF</sequence>
<accession>A0A4Y2F461</accession>
<comment type="caution">
    <text evidence="1">The sequence shown here is derived from an EMBL/GenBank/DDBJ whole genome shotgun (WGS) entry which is preliminary data.</text>
</comment>
<dbReference type="Proteomes" id="UP000499080">
    <property type="component" value="Unassembled WGS sequence"/>
</dbReference>
<protein>
    <submittedName>
        <fullName evidence="1">Uncharacterized protein</fullName>
    </submittedName>
</protein>
<dbReference type="EMBL" id="BGPR01000782">
    <property type="protein sequence ID" value="GBM35328.1"/>
    <property type="molecule type" value="Genomic_DNA"/>
</dbReference>
<dbReference type="AlphaFoldDB" id="A0A4Y2F461"/>